<gene>
    <name evidence="2" type="ORF">DM02DRAFT_670335</name>
</gene>
<dbReference type="STRING" id="97972.A0A2V1DWM7"/>
<evidence type="ECO:0000313" key="2">
    <source>
        <dbReference type="EMBL" id="PVI02758.1"/>
    </source>
</evidence>
<name>A0A2V1DWM7_9PLEO</name>
<dbReference type="InterPro" id="IPR029069">
    <property type="entry name" value="HotDog_dom_sf"/>
</dbReference>
<dbReference type="Proteomes" id="UP000244855">
    <property type="component" value="Unassembled WGS sequence"/>
</dbReference>
<dbReference type="EMBL" id="KZ805339">
    <property type="protein sequence ID" value="PVI02758.1"/>
    <property type="molecule type" value="Genomic_DNA"/>
</dbReference>
<accession>A0A2V1DWM7</accession>
<organism evidence="2 3">
    <name type="scientific">Periconia macrospinosa</name>
    <dbReference type="NCBI Taxonomy" id="97972"/>
    <lineage>
        <taxon>Eukaryota</taxon>
        <taxon>Fungi</taxon>
        <taxon>Dikarya</taxon>
        <taxon>Ascomycota</taxon>
        <taxon>Pezizomycotina</taxon>
        <taxon>Dothideomycetes</taxon>
        <taxon>Pleosporomycetidae</taxon>
        <taxon>Pleosporales</taxon>
        <taxon>Massarineae</taxon>
        <taxon>Periconiaceae</taxon>
        <taxon>Periconia</taxon>
    </lineage>
</organism>
<dbReference type="GO" id="GO:0005739">
    <property type="term" value="C:mitochondrion"/>
    <property type="evidence" value="ECO:0007669"/>
    <property type="project" value="TreeGrafter"/>
</dbReference>
<dbReference type="PANTHER" id="PTHR28152:SF1">
    <property type="entry name" value="HYDROXYACYL-THIOESTER DEHYDRATASE TYPE 2, MITOCHONDRIAL"/>
    <property type="match status" value="1"/>
</dbReference>
<keyword evidence="1" id="KW-0732">Signal</keyword>
<feature type="signal peptide" evidence="1">
    <location>
        <begin position="1"/>
        <end position="27"/>
    </location>
</feature>
<evidence type="ECO:0000256" key="1">
    <source>
        <dbReference type="SAM" id="SignalP"/>
    </source>
</evidence>
<feature type="chain" id="PRO_5016128445" description="Thioesterase/thiol ester dehydrase-isomerase" evidence="1">
    <location>
        <begin position="28"/>
        <end position="515"/>
    </location>
</feature>
<dbReference type="SUPFAM" id="SSF54637">
    <property type="entry name" value="Thioesterase/thiol ester dehydrase-isomerase"/>
    <property type="match status" value="1"/>
</dbReference>
<evidence type="ECO:0008006" key="4">
    <source>
        <dbReference type="Google" id="ProtNLM"/>
    </source>
</evidence>
<reference evidence="2 3" key="1">
    <citation type="journal article" date="2018" name="Sci. Rep.">
        <title>Comparative genomics provides insights into the lifestyle and reveals functional heterogeneity of dark septate endophytic fungi.</title>
        <authorList>
            <person name="Knapp D.G."/>
            <person name="Nemeth J.B."/>
            <person name="Barry K."/>
            <person name="Hainaut M."/>
            <person name="Henrissat B."/>
            <person name="Johnson J."/>
            <person name="Kuo A."/>
            <person name="Lim J.H.P."/>
            <person name="Lipzen A."/>
            <person name="Nolan M."/>
            <person name="Ohm R.A."/>
            <person name="Tamas L."/>
            <person name="Grigoriev I.V."/>
            <person name="Spatafora J.W."/>
            <person name="Nagy L.G."/>
            <person name="Kovacs G.M."/>
        </authorList>
    </citation>
    <scope>NUCLEOTIDE SEQUENCE [LARGE SCALE GENOMIC DNA]</scope>
    <source>
        <strain evidence="2 3">DSE2036</strain>
    </source>
</reference>
<proteinExistence type="predicted"/>
<dbReference type="Gene3D" id="3.10.129.10">
    <property type="entry name" value="Hotdog Thioesterase"/>
    <property type="match status" value="1"/>
</dbReference>
<dbReference type="InterPro" id="IPR052741">
    <property type="entry name" value="Mitochondrial_HTD2"/>
</dbReference>
<evidence type="ECO:0000313" key="3">
    <source>
        <dbReference type="Proteomes" id="UP000244855"/>
    </source>
</evidence>
<protein>
    <recommendedName>
        <fullName evidence="4">Thioesterase/thiol ester dehydrase-isomerase</fullName>
    </recommendedName>
</protein>
<keyword evidence="3" id="KW-1185">Reference proteome</keyword>
<dbReference type="PANTHER" id="PTHR28152">
    <property type="entry name" value="HYDROXYACYL-THIOESTER DEHYDRATASE TYPE 2, MITOCHONDRIAL"/>
    <property type="match status" value="1"/>
</dbReference>
<sequence>MPRSLGSTFRSAVVLLPVLLYTTTTDASEYAMLGSCMPSTDLSIPKPSTSQSSDPEWFQKLREQMLNRELPPLYDKPSKRHEDVLAATLSAYLPAGFETTFRSIPSRNGFTPSHTIGNHLAFFNPTVPTNELLSDGTDSLQSPGDPFVRRMWTGGSIKVHPPAYFQPSFENGWGLNFSHLCIERIKEVSLRGQGDSEKIFVTIERRIASIPSLESSRAASKYEGPGGVSGFFQEQARKREESWGDAYLIEERNLVFMRERNEAELEAIKAGQVAPTKYLKAPGQPDFSHTTVPTRSLLFRFSALTFNAHAIHLDRDYCRTVEGHRNLLVHGPLTLMLMLKFISSHLRKLDGPRRFVESIEYRNLAPLYCDEELRLCAREREGLVIEGKDSMFDVWIEGPTGGVAVKGTVITGSRVTPAITRAKARPSLITDDHGKLFRSMDSAPLPDPDLPVVPNNAVLRKIWFTDKQKVSKTEDILPSSPQSVRFITPNTPRVRKTGKSLEFLNSRARAPLPWR</sequence>
<dbReference type="GO" id="GO:0019171">
    <property type="term" value="F:(3R)-hydroxyacyl-[acyl-carrier-protein] dehydratase activity"/>
    <property type="evidence" value="ECO:0007669"/>
    <property type="project" value="TreeGrafter"/>
</dbReference>
<dbReference type="OrthoDB" id="3257538at2759"/>
<dbReference type="AlphaFoldDB" id="A0A2V1DWM7"/>